<dbReference type="InterPro" id="IPR011564">
    <property type="entry name" value="Telomer_end-bd_POT1/Cdc13"/>
</dbReference>
<reference evidence="3" key="1">
    <citation type="submission" date="2022-10" db="EMBL/GenBank/DDBJ databases">
        <authorList>
            <person name="Byrne P K."/>
        </authorList>
    </citation>
    <scope>NUCLEOTIDE SEQUENCE</scope>
    <source>
        <strain evidence="3">IFO1815</strain>
    </source>
</reference>
<dbReference type="Proteomes" id="UP001161438">
    <property type="component" value="Chromosome 4"/>
</dbReference>
<dbReference type="GeneID" id="80916906"/>
<dbReference type="AlphaFoldDB" id="A0AA35IVH0"/>
<dbReference type="Gene3D" id="2.40.50.810">
    <property type="match status" value="1"/>
</dbReference>
<dbReference type="SMART" id="SM00976">
    <property type="entry name" value="Telo_bind"/>
    <property type="match status" value="1"/>
</dbReference>
<organism evidence="3 4">
    <name type="scientific">Saccharomyces mikatae IFO 1815</name>
    <dbReference type="NCBI Taxonomy" id="226126"/>
    <lineage>
        <taxon>Eukaryota</taxon>
        <taxon>Fungi</taxon>
        <taxon>Dikarya</taxon>
        <taxon>Ascomycota</taxon>
        <taxon>Saccharomycotina</taxon>
        <taxon>Saccharomycetes</taxon>
        <taxon>Saccharomycetales</taxon>
        <taxon>Saccharomycetaceae</taxon>
        <taxon>Saccharomyces</taxon>
    </lineage>
</organism>
<sequence length="942" mass="107156">MDTLEEPECPEHEDRVFVKSSKDFEGYASKAIVPVHFVALLTSIYLTETKGLLVFSNFEEGESQVEKDQYIIKLKFKDRSSERLARMTISLLCQYFDIELPDLDSGSTLILKDIHLERLCFSSCKALYVSRSGNYTLFLEDIKPLDIVNVINSISTKSQKSGTEFLPSGPIIESNLREPLLDIFNNLIKMNIDERNSFKFVRLIHYNTELKKFIQEQQSLLSQKSKTKLINPFFAPNRLGIPYVETQNEFNSQLMTLNSEQPITDISSNGDDMRYSTDPIEESDSSTISSTGKFVSPGSCIQSHTPERKTSVPNNWLDNDSEGKNKRRLSFQCTSAPSSQQIIDYERLSLAKVGSVERLKGKFVGMYPSHFSGITEFRYCTLKLYFTHLSVSKIPDKILIPGTNCIEIIIPTMERIRELFGVLNCQNSMISNILLLDKPDPISVEIERVMWNNDETISPGLTVWSLKNISVKTQAQASAQSPAKSLPPVNAPRTKMRKMAEKDPTIEFCHLELNTFETKYVTMFGMLVSCSFDKPAFVSFVFTDFTTNDIVQNYLYDRYLVDYEAKLELNEGFKAIMYRNQFETFDSKILNIFNKRLNELQNGRDENLSQHGIVCKMNIKVKIYNGKLNAIVRECVPVLQSQVRSVASPSQSEHLRSFYQRAFKRIGESAISRYFEEYQRFFPIQRNKTSHLAQLKTAVSGHEQDHEPGQLHTSMVPTEYIPDLNADVSSFDIECTDIFPLLNSLSRCPHPRQIHKTSTLYSCRGRIIAIEYMASDICFHITNEFSLSQGRSADSQKVLKLHIITPKNFAYFFNRPNAYIQRQSLEEIYTQLTQFLGHSFQFNITSSYKLLPETALALQIWCPIECTLRELQQQLAHLKAATTPDSGSLGYAITAAVNPPRFLAAQDGVTVKKEEDNGDEAGTFSASWDTIGAAQRGGAKFQ</sequence>
<dbReference type="InterPro" id="IPR012340">
    <property type="entry name" value="NA-bd_OB-fold"/>
</dbReference>
<feature type="region of interest" description="Disordered" evidence="1">
    <location>
        <begin position="280"/>
        <end position="323"/>
    </location>
</feature>
<dbReference type="Gene3D" id="2.40.50.800">
    <property type="match status" value="1"/>
</dbReference>
<dbReference type="GO" id="GO:0000723">
    <property type="term" value="P:telomere maintenance"/>
    <property type="evidence" value="ECO:0007669"/>
    <property type="project" value="InterPro"/>
</dbReference>
<dbReference type="GO" id="GO:0003677">
    <property type="term" value="F:DNA binding"/>
    <property type="evidence" value="ECO:0007669"/>
    <property type="project" value="InterPro"/>
</dbReference>
<dbReference type="Gene3D" id="2.40.50.140">
    <property type="entry name" value="Nucleic acid-binding proteins"/>
    <property type="match status" value="1"/>
</dbReference>
<dbReference type="Gene3D" id="2.40.50.860">
    <property type="match status" value="1"/>
</dbReference>
<evidence type="ECO:0000313" key="4">
    <source>
        <dbReference type="Proteomes" id="UP001161438"/>
    </source>
</evidence>
<keyword evidence="4" id="KW-1185">Reference proteome</keyword>
<protein>
    <recommendedName>
        <fullName evidence="2">Telomeric single stranded DNA binding POT1/Cdc13 domain-containing protein</fullName>
    </recommendedName>
</protein>
<dbReference type="EMBL" id="OX365760">
    <property type="protein sequence ID" value="CAI4037693.1"/>
    <property type="molecule type" value="Genomic_DNA"/>
</dbReference>
<dbReference type="RefSeq" id="XP_056080810.1">
    <property type="nucleotide sequence ID" value="XM_056226545.1"/>
</dbReference>
<dbReference type="InterPro" id="IPR041028">
    <property type="entry name" value="Cdc13_OB4_dimer"/>
</dbReference>
<evidence type="ECO:0000313" key="3">
    <source>
        <dbReference type="EMBL" id="CAI4037693.1"/>
    </source>
</evidence>
<proteinExistence type="predicted"/>
<dbReference type="Pfam" id="PF16853">
    <property type="entry name" value="CDC13_N"/>
    <property type="match status" value="1"/>
</dbReference>
<evidence type="ECO:0000256" key="1">
    <source>
        <dbReference type="SAM" id="MobiDB-lite"/>
    </source>
</evidence>
<dbReference type="Pfam" id="PF18691">
    <property type="entry name" value="Cdc13_OB2"/>
    <property type="match status" value="1"/>
</dbReference>
<dbReference type="InterPro" id="IPR040650">
    <property type="entry name" value="Cdc13_OB2"/>
</dbReference>
<dbReference type="InterPro" id="IPR031749">
    <property type="entry name" value="Cdc13_N"/>
</dbReference>
<accession>A0AA35IVH0</accession>
<dbReference type="SUPFAM" id="SSF50249">
    <property type="entry name" value="Nucleic acid-binding proteins"/>
    <property type="match status" value="1"/>
</dbReference>
<dbReference type="Pfam" id="PF18233">
    <property type="entry name" value="Cdc13_OB4_dimer"/>
    <property type="match status" value="1"/>
</dbReference>
<dbReference type="Gene3D" id="1.10.10.2380">
    <property type="match status" value="1"/>
</dbReference>
<gene>
    <name evidence="3" type="primary">SMKI04G0230</name>
    <name evidence="3" type="ORF">SMKI_04G0230</name>
</gene>
<name>A0AA35IVH0_SACMI</name>
<evidence type="ECO:0000259" key="2">
    <source>
        <dbReference type="SMART" id="SM00976"/>
    </source>
</evidence>
<feature type="domain" description="Telomeric single stranded DNA binding POT1/Cdc13" evidence="2">
    <location>
        <begin position="508"/>
        <end position="663"/>
    </location>
</feature>
<dbReference type="Pfam" id="PF02765">
    <property type="entry name" value="POT1"/>
    <property type="match status" value="1"/>
</dbReference>
<dbReference type="GO" id="GO:0000781">
    <property type="term" value="C:chromosome, telomeric region"/>
    <property type="evidence" value="ECO:0007669"/>
    <property type="project" value="InterPro"/>
</dbReference>